<keyword evidence="3" id="KW-1003">Cell membrane</keyword>
<feature type="transmembrane region" description="Helical" evidence="7">
    <location>
        <begin position="386"/>
        <end position="408"/>
    </location>
</feature>
<name>A0ABP4E024_9ACTN</name>
<feature type="transmembrane region" description="Helical" evidence="7">
    <location>
        <begin position="293"/>
        <end position="312"/>
    </location>
</feature>
<evidence type="ECO:0000313" key="9">
    <source>
        <dbReference type="Proteomes" id="UP001499987"/>
    </source>
</evidence>
<reference evidence="9" key="1">
    <citation type="journal article" date="2019" name="Int. J. Syst. Evol. Microbiol.">
        <title>The Global Catalogue of Microorganisms (GCM) 10K type strain sequencing project: providing services to taxonomists for standard genome sequencing and annotation.</title>
        <authorList>
            <consortium name="The Broad Institute Genomics Platform"/>
            <consortium name="The Broad Institute Genome Sequencing Center for Infectious Disease"/>
            <person name="Wu L."/>
            <person name="Ma J."/>
        </authorList>
    </citation>
    <scope>NUCLEOTIDE SEQUENCE [LARGE SCALE GENOMIC DNA]</scope>
    <source>
        <strain evidence="9">JCM 13002</strain>
    </source>
</reference>
<keyword evidence="4 7" id="KW-0812">Transmembrane</keyword>
<feature type="transmembrane region" description="Helical" evidence="7">
    <location>
        <begin position="261"/>
        <end position="281"/>
    </location>
</feature>
<dbReference type="SUPFAM" id="SSF103473">
    <property type="entry name" value="MFS general substrate transporter"/>
    <property type="match status" value="1"/>
</dbReference>
<keyword evidence="6 7" id="KW-0472">Membrane</keyword>
<proteinExistence type="predicted"/>
<keyword evidence="2" id="KW-0813">Transport</keyword>
<evidence type="ECO:0000313" key="8">
    <source>
        <dbReference type="EMBL" id="GAA1083134.1"/>
    </source>
</evidence>
<dbReference type="InterPro" id="IPR036259">
    <property type="entry name" value="MFS_trans_sf"/>
</dbReference>
<feature type="transmembrane region" description="Helical" evidence="7">
    <location>
        <begin position="154"/>
        <end position="173"/>
    </location>
</feature>
<evidence type="ECO:0000256" key="7">
    <source>
        <dbReference type="SAM" id="Phobius"/>
    </source>
</evidence>
<feature type="transmembrane region" description="Helical" evidence="7">
    <location>
        <begin position="99"/>
        <end position="123"/>
    </location>
</feature>
<protein>
    <submittedName>
        <fullName evidence="8">MFS transporter</fullName>
    </submittedName>
</protein>
<feature type="transmembrane region" description="Helical" evidence="7">
    <location>
        <begin position="25"/>
        <end position="49"/>
    </location>
</feature>
<dbReference type="PANTHER" id="PTHR23517:SF2">
    <property type="entry name" value="MULTIDRUG RESISTANCE PROTEIN MDTH"/>
    <property type="match status" value="1"/>
</dbReference>
<dbReference type="InterPro" id="IPR050171">
    <property type="entry name" value="MFS_Transporters"/>
</dbReference>
<accession>A0ABP4E024</accession>
<dbReference type="Proteomes" id="UP001499987">
    <property type="component" value="Unassembled WGS sequence"/>
</dbReference>
<feature type="transmembrane region" description="Helical" evidence="7">
    <location>
        <begin position="318"/>
        <end position="336"/>
    </location>
</feature>
<dbReference type="Gene3D" id="1.20.1250.20">
    <property type="entry name" value="MFS general substrate transporter like domains"/>
    <property type="match status" value="1"/>
</dbReference>
<organism evidence="8 9">
    <name type="scientific">Kitasatospora arboriphila</name>
    <dbReference type="NCBI Taxonomy" id="258052"/>
    <lineage>
        <taxon>Bacteria</taxon>
        <taxon>Bacillati</taxon>
        <taxon>Actinomycetota</taxon>
        <taxon>Actinomycetes</taxon>
        <taxon>Kitasatosporales</taxon>
        <taxon>Streptomycetaceae</taxon>
        <taxon>Kitasatospora</taxon>
    </lineage>
</organism>
<dbReference type="Pfam" id="PF07690">
    <property type="entry name" value="MFS_1"/>
    <property type="match status" value="1"/>
</dbReference>
<evidence type="ECO:0000256" key="4">
    <source>
        <dbReference type="ARBA" id="ARBA00022692"/>
    </source>
</evidence>
<gene>
    <name evidence="8" type="ORF">GCM10009663_27750</name>
</gene>
<dbReference type="PANTHER" id="PTHR23517">
    <property type="entry name" value="RESISTANCE PROTEIN MDTM, PUTATIVE-RELATED-RELATED"/>
    <property type="match status" value="1"/>
</dbReference>
<evidence type="ECO:0000256" key="2">
    <source>
        <dbReference type="ARBA" id="ARBA00022448"/>
    </source>
</evidence>
<feature type="transmembrane region" description="Helical" evidence="7">
    <location>
        <begin position="61"/>
        <end position="79"/>
    </location>
</feature>
<feature type="transmembrane region" description="Helical" evidence="7">
    <location>
        <begin position="179"/>
        <end position="199"/>
    </location>
</feature>
<keyword evidence="5 7" id="KW-1133">Transmembrane helix</keyword>
<evidence type="ECO:0000256" key="6">
    <source>
        <dbReference type="ARBA" id="ARBA00023136"/>
    </source>
</evidence>
<evidence type="ECO:0000256" key="5">
    <source>
        <dbReference type="ARBA" id="ARBA00022989"/>
    </source>
</evidence>
<dbReference type="RefSeq" id="WP_344623882.1">
    <property type="nucleotide sequence ID" value="NZ_BAAALD010000021.1"/>
</dbReference>
<dbReference type="EMBL" id="BAAALD010000021">
    <property type="protein sequence ID" value="GAA1083134.1"/>
    <property type="molecule type" value="Genomic_DNA"/>
</dbReference>
<sequence length="413" mass="42917">MSTPTTTLRRRALDAYLPPSRDGRIFATTVVIHSAGTGLYLAGGTVFFVRGIGLGAAQVGAGLTVAGLIGFFTTVPVSMLGNRFGALRMLRLLQVWRAVWFSALAFADNAATFVLFASLLAVAQGPTTPMTQMVVGTIADEADRTKTFAVMRSVSNVGFSLGALAAAPLLTVGDTWTSRAILLLDALSFLVAAGLLGRLRITTGAPEAKRAPWQQGALAVLRNRSYAALTVANGVLFLHTTLLSIGLPLWVIQATEAPPGLLGVLVTVNTVMAVVLQVHFAKRVKTSADGTRALRNTGLVLAACCAVLAVAGRTGSRTAILLLVLAVVMLTLGELWQAVGSWELSYRHAPEDDRAAYLSVFSLGGSAVGIVGPAALALVVGRGTAGLLGLAAVFVLTAFAVTLIGPALERSER</sequence>
<keyword evidence="9" id="KW-1185">Reference proteome</keyword>
<feature type="transmembrane region" description="Helical" evidence="7">
    <location>
        <begin position="226"/>
        <end position="249"/>
    </location>
</feature>
<comment type="caution">
    <text evidence="8">The sequence shown here is derived from an EMBL/GenBank/DDBJ whole genome shotgun (WGS) entry which is preliminary data.</text>
</comment>
<comment type="subcellular location">
    <subcellularLocation>
        <location evidence="1">Cell membrane</location>
        <topology evidence="1">Multi-pass membrane protein</topology>
    </subcellularLocation>
</comment>
<dbReference type="InterPro" id="IPR011701">
    <property type="entry name" value="MFS"/>
</dbReference>
<feature type="transmembrane region" description="Helical" evidence="7">
    <location>
        <begin position="357"/>
        <end position="380"/>
    </location>
</feature>
<evidence type="ECO:0000256" key="3">
    <source>
        <dbReference type="ARBA" id="ARBA00022475"/>
    </source>
</evidence>
<evidence type="ECO:0000256" key="1">
    <source>
        <dbReference type="ARBA" id="ARBA00004651"/>
    </source>
</evidence>